<evidence type="ECO:0000256" key="1">
    <source>
        <dbReference type="SAM" id="MobiDB-lite"/>
    </source>
</evidence>
<proteinExistence type="predicted"/>
<feature type="region of interest" description="Disordered" evidence="1">
    <location>
        <begin position="44"/>
        <end position="73"/>
    </location>
</feature>
<evidence type="ECO:0000313" key="2">
    <source>
        <dbReference type="EMBL" id="GAA2039624.1"/>
    </source>
</evidence>
<keyword evidence="3" id="KW-1185">Reference proteome</keyword>
<dbReference type="EMBL" id="BAAAQN010000028">
    <property type="protein sequence ID" value="GAA2039624.1"/>
    <property type="molecule type" value="Genomic_DNA"/>
</dbReference>
<accession>A0ABN2UN83</accession>
<evidence type="ECO:0000313" key="3">
    <source>
        <dbReference type="Proteomes" id="UP001500751"/>
    </source>
</evidence>
<protein>
    <submittedName>
        <fullName evidence="2">Uncharacterized protein</fullName>
    </submittedName>
</protein>
<reference evidence="2 3" key="1">
    <citation type="journal article" date="2019" name="Int. J. Syst. Evol. Microbiol.">
        <title>The Global Catalogue of Microorganisms (GCM) 10K type strain sequencing project: providing services to taxonomists for standard genome sequencing and annotation.</title>
        <authorList>
            <consortium name="The Broad Institute Genomics Platform"/>
            <consortium name="The Broad Institute Genome Sequencing Center for Infectious Disease"/>
            <person name="Wu L."/>
            <person name="Ma J."/>
        </authorList>
    </citation>
    <scope>NUCLEOTIDE SEQUENCE [LARGE SCALE GENOMIC DNA]</scope>
    <source>
        <strain evidence="2 3">JCM 16014</strain>
    </source>
</reference>
<gene>
    <name evidence="2" type="ORF">GCM10009839_47050</name>
</gene>
<organism evidence="2 3">
    <name type="scientific">Catenulispora yoronensis</name>
    <dbReference type="NCBI Taxonomy" id="450799"/>
    <lineage>
        <taxon>Bacteria</taxon>
        <taxon>Bacillati</taxon>
        <taxon>Actinomycetota</taxon>
        <taxon>Actinomycetes</taxon>
        <taxon>Catenulisporales</taxon>
        <taxon>Catenulisporaceae</taxon>
        <taxon>Catenulispora</taxon>
    </lineage>
</organism>
<feature type="compositionally biased region" description="Acidic residues" evidence="1">
    <location>
        <begin position="49"/>
        <end position="68"/>
    </location>
</feature>
<sequence length="145" mass="15656">MLKTVRTAARAAMADTRWSQAISGRGEVGVDAVLVDAVFGRAADRPGAEDEAAEAEAAEAEAEEADGVEEGRASMSQFGARRTFGLPEVGRNAPPARTCFPTRRWFTMDMLRELAGDCVKPGIEVCLYPRIEMGRSRGRKVRGPV</sequence>
<comment type="caution">
    <text evidence="2">The sequence shown here is derived from an EMBL/GenBank/DDBJ whole genome shotgun (WGS) entry which is preliminary data.</text>
</comment>
<dbReference type="Proteomes" id="UP001500751">
    <property type="component" value="Unassembled WGS sequence"/>
</dbReference>
<name>A0ABN2UN83_9ACTN</name>